<dbReference type="Proteomes" id="UP000007878">
    <property type="component" value="Chromosome"/>
</dbReference>
<gene>
    <name evidence="1" type="ORF">RCA_03545</name>
</gene>
<keyword evidence="2" id="KW-1185">Reference proteome</keyword>
<dbReference type="EMBL" id="CP003304">
    <property type="protein sequence ID" value="AFB21268.1"/>
    <property type="molecule type" value="Genomic_DNA"/>
</dbReference>
<reference evidence="2" key="1">
    <citation type="submission" date="2012-02" db="EMBL/GenBank/DDBJ databases">
        <title>Complete genome sequence of Rickettsia parkeri strain Portsmouth.</title>
        <authorList>
            <person name="Johnson S.L."/>
            <person name="Munk A.C."/>
            <person name="Han S."/>
            <person name="Bruce D.C."/>
            <person name="Dasch G.A."/>
        </authorList>
    </citation>
    <scope>NUCLEOTIDE SEQUENCE [LARGE SCALE GENOMIC DNA]</scope>
    <source>
        <strain evidence="2">CA410</strain>
    </source>
</reference>
<name>A0ABM5MRX2_RICCA</name>
<sequence>MIDRIKESKSNYDNYEEIVSNWSLQRNVILINEE</sequence>
<proteinExistence type="predicted"/>
<accession>A0ABM5MRX2</accession>
<evidence type="ECO:0000313" key="1">
    <source>
        <dbReference type="EMBL" id="AFB21268.1"/>
    </source>
</evidence>
<evidence type="ECO:0000313" key="2">
    <source>
        <dbReference type="Proteomes" id="UP000007878"/>
    </source>
</evidence>
<protein>
    <submittedName>
        <fullName evidence="1">Uncharacterized protein</fullName>
    </submittedName>
</protein>
<organism evidence="1 2">
    <name type="scientific">Rickettsia canadensis str. CA410</name>
    <dbReference type="NCBI Taxonomy" id="1105107"/>
    <lineage>
        <taxon>Bacteria</taxon>
        <taxon>Pseudomonadati</taxon>
        <taxon>Pseudomonadota</taxon>
        <taxon>Alphaproteobacteria</taxon>
        <taxon>Rickettsiales</taxon>
        <taxon>Rickettsiaceae</taxon>
        <taxon>Rickettsieae</taxon>
        <taxon>Rickettsia</taxon>
        <taxon>belli group</taxon>
    </lineage>
</organism>